<dbReference type="VEuPathDB" id="TrichDB:TVAGG3_0282630"/>
<dbReference type="SMR" id="A2E7V3"/>
<gene>
    <name evidence="1" type="ORF">TVAG_061880</name>
</gene>
<name>A2E7V3_TRIV3</name>
<dbReference type="OrthoDB" id="10564678at2759"/>
<dbReference type="KEGG" id="tva:4769237"/>
<keyword evidence="2" id="KW-1185">Reference proteome</keyword>
<dbReference type="RefSeq" id="XP_001323507.1">
    <property type="nucleotide sequence ID" value="XM_001323472.1"/>
</dbReference>
<proteinExistence type="predicted"/>
<dbReference type="InterPro" id="IPR032675">
    <property type="entry name" value="LRR_dom_sf"/>
</dbReference>
<sequence>MNSSADIIKMRIKLMHKTGELSFHSQKFPIETVFTLPEFKKSSNLIKTFNLSRTDFKSAENMPLLPNVTTFIADNTEIANFKNFLNMPSLTKISIKNTPVSKEKTLKLTLYLLFGEALSSVSGTLIPQSVIERAEQYPPFTRDLINAGWIATYPPPSDEEFEQICKDYNVEYKNEQNSDENNSENDEEEEFSDENYCFLIQSLRDRQEKMLADAAEYFGVEEEEEENEEQFAFKVANVFSEFGIDIGLPTNENILSALRNACEQAAQ</sequence>
<accession>A2E7V3</accession>
<reference evidence="1" key="2">
    <citation type="journal article" date="2007" name="Science">
        <title>Draft genome sequence of the sexually transmitted pathogen Trichomonas vaginalis.</title>
        <authorList>
            <person name="Carlton J.M."/>
            <person name="Hirt R.P."/>
            <person name="Silva J.C."/>
            <person name="Delcher A.L."/>
            <person name="Schatz M."/>
            <person name="Zhao Q."/>
            <person name="Wortman J.R."/>
            <person name="Bidwell S.L."/>
            <person name="Alsmark U.C.M."/>
            <person name="Besteiro S."/>
            <person name="Sicheritz-Ponten T."/>
            <person name="Noel C.J."/>
            <person name="Dacks J.B."/>
            <person name="Foster P.G."/>
            <person name="Simillion C."/>
            <person name="Van de Peer Y."/>
            <person name="Miranda-Saavedra D."/>
            <person name="Barton G.J."/>
            <person name="Westrop G.D."/>
            <person name="Mueller S."/>
            <person name="Dessi D."/>
            <person name="Fiori P.L."/>
            <person name="Ren Q."/>
            <person name="Paulsen I."/>
            <person name="Zhang H."/>
            <person name="Bastida-Corcuera F.D."/>
            <person name="Simoes-Barbosa A."/>
            <person name="Brown M.T."/>
            <person name="Hayes R.D."/>
            <person name="Mukherjee M."/>
            <person name="Okumura C.Y."/>
            <person name="Schneider R."/>
            <person name="Smith A.J."/>
            <person name="Vanacova S."/>
            <person name="Villalvazo M."/>
            <person name="Haas B.J."/>
            <person name="Pertea M."/>
            <person name="Feldblyum T.V."/>
            <person name="Utterback T.R."/>
            <person name="Shu C.L."/>
            <person name="Osoegawa K."/>
            <person name="de Jong P.J."/>
            <person name="Hrdy I."/>
            <person name="Horvathova L."/>
            <person name="Zubacova Z."/>
            <person name="Dolezal P."/>
            <person name="Malik S.B."/>
            <person name="Logsdon J.M. Jr."/>
            <person name="Henze K."/>
            <person name="Gupta A."/>
            <person name="Wang C.C."/>
            <person name="Dunne R.L."/>
            <person name="Upcroft J.A."/>
            <person name="Upcroft P."/>
            <person name="White O."/>
            <person name="Salzberg S.L."/>
            <person name="Tang P."/>
            <person name="Chiu C.-H."/>
            <person name="Lee Y.-S."/>
            <person name="Embley T.M."/>
            <person name="Coombs G.H."/>
            <person name="Mottram J.C."/>
            <person name="Tachezy J."/>
            <person name="Fraser-Liggett C.M."/>
            <person name="Johnson P.J."/>
        </authorList>
    </citation>
    <scope>NUCLEOTIDE SEQUENCE [LARGE SCALE GENOMIC DNA]</scope>
    <source>
        <strain evidence="1">G3</strain>
    </source>
</reference>
<evidence type="ECO:0000313" key="1">
    <source>
        <dbReference type="EMBL" id="EAY11284.1"/>
    </source>
</evidence>
<dbReference type="EMBL" id="DS113322">
    <property type="protein sequence ID" value="EAY11284.1"/>
    <property type="molecule type" value="Genomic_DNA"/>
</dbReference>
<dbReference type="Proteomes" id="UP000001542">
    <property type="component" value="Unassembled WGS sequence"/>
</dbReference>
<reference evidence="1" key="1">
    <citation type="submission" date="2006-10" db="EMBL/GenBank/DDBJ databases">
        <authorList>
            <person name="Amadeo P."/>
            <person name="Zhao Q."/>
            <person name="Wortman J."/>
            <person name="Fraser-Liggett C."/>
            <person name="Carlton J."/>
        </authorList>
    </citation>
    <scope>NUCLEOTIDE SEQUENCE</scope>
    <source>
        <strain evidence="1">G3</strain>
    </source>
</reference>
<protein>
    <submittedName>
        <fullName evidence="1">Uncharacterized protein</fullName>
    </submittedName>
</protein>
<dbReference type="AlphaFoldDB" id="A2E7V3"/>
<dbReference type="Gene3D" id="3.80.10.10">
    <property type="entry name" value="Ribonuclease Inhibitor"/>
    <property type="match status" value="1"/>
</dbReference>
<dbReference type="InParanoid" id="A2E7V3"/>
<evidence type="ECO:0000313" key="2">
    <source>
        <dbReference type="Proteomes" id="UP000001542"/>
    </source>
</evidence>
<organism evidence="1 2">
    <name type="scientific">Trichomonas vaginalis (strain ATCC PRA-98 / G3)</name>
    <dbReference type="NCBI Taxonomy" id="412133"/>
    <lineage>
        <taxon>Eukaryota</taxon>
        <taxon>Metamonada</taxon>
        <taxon>Parabasalia</taxon>
        <taxon>Trichomonadida</taxon>
        <taxon>Trichomonadidae</taxon>
        <taxon>Trichomonas</taxon>
    </lineage>
</organism>
<dbReference type="VEuPathDB" id="TrichDB:TVAG_061880"/>